<organism evidence="1 2">
    <name type="scientific">Zhenhengia yiwuensis</name>
    <dbReference type="NCBI Taxonomy" id="2763666"/>
    <lineage>
        <taxon>Bacteria</taxon>
        <taxon>Bacillati</taxon>
        <taxon>Bacillota</taxon>
        <taxon>Clostridia</taxon>
        <taxon>Lachnospirales</taxon>
        <taxon>Lachnospiraceae</taxon>
        <taxon>Zhenhengia</taxon>
    </lineage>
</organism>
<proteinExistence type="predicted"/>
<sequence length="137" mass="16299">MKALEYYREILEKAGVTLPQGVVKNEEHYFSKLYIARVLRDLEYNKEAYEIMRAMYEVNEVRFDKTLYASHEDYIEEKVKFFVELAKLSYIVTEEPAQSIPYLDEALIRLDSEESSYPYISKTEIEKLKQEYINLVG</sequence>
<dbReference type="RefSeq" id="WP_249331616.1">
    <property type="nucleotide sequence ID" value="NZ_JACRSY010000004.1"/>
</dbReference>
<comment type="caution">
    <text evidence="1">The sequence shown here is derived from an EMBL/GenBank/DDBJ whole genome shotgun (WGS) entry which is preliminary data.</text>
</comment>
<evidence type="ECO:0000313" key="1">
    <source>
        <dbReference type="EMBL" id="MBC8578628.1"/>
    </source>
</evidence>
<name>A0A926EID2_9FIRM</name>
<evidence type="ECO:0000313" key="2">
    <source>
        <dbReference type="Proteomes" id="UP000655830"/>
    </source>
</evidence>
<dbReference type="EMBL" id="JACRSY010000004">
    <property type="protein sequence ID" value="MBC8578628.1"/>
    <property type="molecule type" value="Genomic_DNA"/>
</dbReference>
<dbReference type="AlphaFoldDB" id="A0A926EID2"/>
<accession>A0A926EID2</accession>
<keyword evidence="2" id="KW-1185">Reference proteome</keyword>
<gene>
    <name evidence="1" type="ORF">H8718_03680</name>
</gene>
<reference evidence="1" key="1">
    <citation type="submission" date="2020-08" db="EMBL/GenBank/DDBJ databases">
        <title>Genome public.</title>
        <authorList>
            <person name="Liu C."/>
            <person name="Sun Q."/>
        </authorList>
    </citation>
    <scope>NUCLEOTIDE SEQUENCE</scope>
    <source>
        <strain evidence="1">NSJ-12</strain>
    </source>
</reference>
<dbReference type="Proteomes" id="UP000655830">
    <property type="component" value="Unassembled WGS sequence"/>
</dbReference>
<protein>
    <submittedName>
        <fullName evidence="1">Uncharacterized protein</fullName>
    </submittedName>
</protein>